<evidence type="ECO:0000256" key="2">
    <source>
        <dbReference type="ARBA" id="ARBA00009325"/>
    </source>
</evidence>
<evidence type="ECO:0000256" key="4">
    <source>
        <dbReference type="ARBA" id="ARBA00022905"/>
    </source>
</evidence>
<protein>
    <recommendedName>
        <fullName evidence="3">Coenzyme PQQ synthesis protein A</fullName>
    </recommendedName>
</protein>
<evidence type="ECO:0000256" key="5">
    <source>
        <dbReference type="SAM" id="MobiDB-lite"/>
    </source>
</evidence>
<dbReference type="GO" id="GO:0018189">
    <property type="term" value="P:pyrroloquinoline quinone biosynthetic process"/>
    <property type="evidence" value="ECO:0007669"/>
    <property type="project" value="UniProtKB-UniPathway"/>
</dbReference>
<evidence type="ECO:0000256" key="3">
    <source>
        <dbReference type="ARBA" id="ARBA00015086"/>
    </source>
</evidence>
<sequence length="53" mass="6035">MTWETPSFVEVRMDAEINSYQDDFRDDPDAKEPSNDIPSSVFVAKNANNNEPT</sequence>
<dbReference type="InterPro" id="IPR011725">
    <property type="entry name" value="PQQ_synth_PqqA"/>
</dbReference>
<dbReference type="EMBL" id="CP047423">
    <property type="protein sequence ID" value="QPD04556.1"/>
    <property type="molecule type" value="Genomic_DNA"/>
</dbReference>
<organism evidence="6 7">
    <name type="scientific">Candidatus Nitrospira kreftii</name>
    <dbReference type="NCBI Taxonomy" id="2652173"/>
    <lineage>
        <taxon>Bacteria</taxon>
        <taxon>Pseudomonadati</taxon>
        <taxon>Nitrospirota</taxon>
        <taxon>Nitrospiria</taxon>
        <taxon>Nitrospirales</taxon>
        <taxon>Nitrospiraceae</taxon>
        <taxon>Nitrospira</taxon>
    </lineage>
</organism>
<name>A0A7S8FEX3_9BACT</name>
<accession>A0A7S8FEX3</accession>
<evidence type="ECO:0000313" key="6">
    <source>
        <dbReference type="EMBL" id="QPD04556.1"/>
    </source>
</evidence>
<dbReference type="Pfam" id="PF08042">
    <property type="entry name" value="PqqA"/>
    <property type="match status" value="1"/>
</dbReference>
<comment type="similarity">
    <text evidence="2">Belongs to the PqqA family.</text>
</comment>
<evidence type="ECO:0000313" key="7">
    <source>
        <dbReference type="Proteomes" id="UP000593737"/>
    </source>
</evidence>
<gene>
    <name evidence="6" type="ORF">Nkreftii_002330</name>
</gene>
<comment type="pathway">
    <text evidence="1">Cofactor biosynthesis; pyrroloquinoline quinone biosynthesis.</text>
</comment>
<dbReference type="NCBIfam" id="TIGR02107">
    <property type="entry name" value="PQQ_syn_pqqA"/>
    <property type="match status" value="1"/>
</dbReference>
<dbReference type="AlphaFoldDB" id="A0A7S8FEX3"/>
<dbReference type="Proteomes" id="UP000593737">
    <property type="component" value="Chromosome"/>
</dbReference>
<proteinExistence type="inferred from homology"/>
<feature type="region of interest" description="Disordered" evidence="5">
    <location>
        <begin position="20"/>
        <end position="53"/>
    </location>
</feature>
<evidence type="ECO:0000256" key="1">
    <source>
        <dbReference type="ARBA" id="ARBA00004886"/>
    </source>
</evidence>
<reference evidence="6 7" key="1">
    <citation type="journal article" date="2020" name="ISME J.">
        <title>Enrichment and physiological characterization of a novel comammox Nitrospira indicates ammonium inhibition of complete nitrification.</title>
        <authorList>
            <person name="Sakoula D."/>
            <person name="Koch H."/>
            <person name="Frank J."/>
            <person name="Jetten M.S.M."/>
            <person name="van Kessel M.A.H.J."/>
            <person name="Lucker S."/>
        </authorList>
    </citation>
    <scope>NUCLEOTIDE SEQUENCE [LARGE SCALE GENOMIC DNA]</scope>
    <source>
        <strain evidence="6">Comreactor17</strain>
    </source>
</reference>
<dbReference type="KEGG" id="nkf:Nkreftii_002330"/>
<dbReference type="UniPathway" id="UPA00539"/>
<keyword evidence="4" id="KW-0884">PQQ biosynthesis</keyword>